<dbReference type="OMA" id="MVLRFEF"/>
<feature type="transmembrane region" description="Helical" evidence="11">
    <location>
        <begin position="78"/>
        <end position="97"/>
    </location>
</feature>
<dbReference type="PROSITE" id="PS51672">
    <property type="entry name" value="ACT_LIKE"/>
    <property type="match status" value="1"/>
</dbReference>
<dbReference type="GeneID" id="14908465"/>
<dbReference type="Pfam" id="PF00291">
    <property type="entry name" value="PALP"/>
    <property type="match status" value="1"/>
</dbReference>
<dbReference type="Proteomes" id="UP000008983">
    <property type="component" value="Unassembled WGS sequence"/>
</dbReference>
<dbReference type="OrthoDB" id="4418812at2759"/>
<dbReference type="SUPFAM" id="SSF55021">
    <property type="entry name" value="ACT-like"/>
    <property type="match status" value="1"/>
</dbReference>
<evidence type="ECO:0000256" key="1">
    <source>
        <dbReference type="ARBA" id="ARBA00001274"/>
    </source>
</evidence>
<dbReference type="GO" id="GO:0004794">
    <property type="term" value="F:threonine deaminase activity"/>
    <property type="evidence" value="ECO:0007669"/>
    <property type="project" value="UniProtKB-EC"/>
</dbReference>
<dbReference type="GO" id="GO:0006567">
    <property type="term" value="P:L-threonine catabolic process"/>
    <property type="evidence" value="ECO:0007669"/>
    <property type="project" value="TreeGrafter"/>
</dbReference>
<name>G0QR53_ICHMU</name>
<feature type="domain" description="ACT-like" evidence="12">
    <location>
        <begin position="353"/>
        <end position="427"/>
    </location>
</feature>
<dbReference type="InterPro" id="IPR001926">
    <property type="entry name" value="TrpB-like_PALP"/>
</dbReference>
<keyword evidence="11" id="KW-1133">Transmembrane helix</keyword>
<dbReference type="Gene3D" id="3.40.50.1100">
    <property type="match status" value="2"/>
</dbReference>
<evidence type="ECO:0000256" key="2">
    <source>
        <dbReference type="ARBA" id="ARBA00001933"/>
    </source>
</evidence>
<keyword evidence="8" id="KW-0663">Pyridoxal phosphate</keyword>
<dbReference type="Pfam" id="PF00585">
    <property type="entry name" value="Thr_dehydrat_C"/>
    <property type="match status" value="1"/>
</dbReference>
<dbReference type="eggNOG" id="KOG1250">
    <property type="taxonomic scope" value="Eukaryota"/>
</dbReference>
<proteinExistence type="inferred from homology"/>
<evidence type="ECO:0000256" key="7">
    <source>
        <dbReference type="ARBA" id="ARBA00022624"/>
    </source>
</evidence>
<gene>
    <name evidence="13" type="ORF">IMG5_088890</name>
</gene>
<comment type="similarity">
    <text evidence="4">Belongs to the serine/threonine dehydratase family.</text>
</comment>
<dbReference type="RefSeq" id="XP_004035791.1">
    <property type="nucleotide sequence ID" value="XM_004035743.1"/>
</dbReference>
<evidence type="ECO:0000256" key="10">
    <source>
        <dbReference type="ARBA" id="ARBA00023304"/>
    </source>
</evidence>
<protein>
    <recommendedName>
        <fullName evidence="5">threonine ammonia-lyase</fullName>
        <ecNumber evidence="5">4.3.1.19</ecNumber>
    </recommendedName>
</protein>
<dbReference type="AlphaFoldDB" id="G0QR53"/>
<evidence type="ECO:0000256" key="11">
    <source>
        <dbReference type="SAM" id="Phobius"/>
    </source>
</evidence>
<evidence type="ECO:0000256" key="6">
    <source>
        <dbReference type="ARBA" id="ARBA00022605"/>
    </source>
</evidence>
<comment type="cofactor">
    <cofactor evidence="2">
        <name>pyridoxal 5'-phosphate</name>
        <dbReference type="ChEBI" id="CHEBI:597326"/>
    </cofactor>
</comment>
<comment type="pathway">
    <text evidence="3">Amino-acid biosynthesis; L-isoleucine biosynthesis; 2-oxobutanoate from L-threonine: step 1/1.</text>
</comment>
<evidence type="ECO:0000256" key="5">
    <source>
        <dbReference type="ARBA" id="ARBA00012096"/>
    </source>
</evidence>
<keyword evidence="10" id="KW-0100">Branched-chain amino acid biosynthesis</keyword>
<keyword evidence="9 13" id="KW-0456">Lyase</keyword>
<reference evidence="13 14" key="1">
    <citation type="submission" date="2011-07" db="EMBL/GenBank/DDBJ databases">
        <authorList>
            <person name="Coyne R."/>
            <person name="Brami D."/>
            <person name="Johnson J."/>
            <person name="Hostetler J."/>
            <person name="Hannick L."/>
            <person name="Clark T."/>
            <person name="Cassidy-Hanley D."/>
            <person name="Inman J."/>
        </authorList>
    </citation>
    <scope>NUCLEOTIDE SEQUENCE [LARGE SCALE GENOMIC DNA]</scope>
    <source>
        <strain evidence="13 14">G5</strain>
    </source>
</reference>
<dbReference type="GO" id="GO:0006565">
    <property type="term" value="P:L-serine catabolic process"/>
    <property type="evidence" value="ECO:0007669"/>
    <property type="project" value="TreeGrafter"/>
</dbReference>
<keyword evidence="11" id="KW-0812">Transmembrane</keyword>
<dbReference type="InterPro" id="IPR036052">
    <property type="entry name" value="TrpB-like_PALP_sf"/>
</dbReference>
<evidence type="ECO:0000256" key="9">
    <source>
        <dbReference type="ARBA" id="ARBA00023239"/>
    </source>
</evidence>
<evidence type="ECO:0000259" key="12">
    <source>
        <dbReference type="PROSITE" id="PS51672"/>
    </source>
</evidence>
<dbReference type="CDD" id="cd01562">
    <property type="entry name" value="Thr-dehyd"/>
    <property type="match status" value="1"/>
</dbReference>
<dbReference type="GO" id="GO:0003941">
    <property type="term" value="F:L-serine ammonia-lyase activity"/>
    <property type="evidence" value="ECO:0007669"/>
    <property type="project" value="TreeGrafter"/>
</dbReference>
<dbReference type="STRING" id="857967.G0QR53"/>
<keyword evidence="6" id="KW-0028">Amino-acid biosynthesis</keyword>
<dbReference type="EC" id="4.3.1.19" evidence="5"/>
<dbReference type="PANTHER" id="PTHR48078">
    <property type="entry name" value="THREONINE DEHYDRATASE, MITOCHONDRIAL-RELATED"/>
    <property type="match status" value="1"/>
</dbReference>
<dbReference type="InterPro" id="IPR001721">
    <property type="entry name" value="TD_ACT-like"/>
</dbReference>
<evidence type="ECO:0000256" key="8">
    <source>
        <dbReference type="ARBA" id="ARBA00022898"/>
    </source>
</evidence>
<evidence type="ECO:0000256" key="4">
    <source>
        <dbReference type="ARBA" id="ARBA00010869"/>
    </source>
</evidence>
<dbReference type="GO" id="GO:0009097">
    <property type="term" value="P:isoleucine biosynthetic process"/>
    <property type="evidence" value="ECO:0007669"/>
    <property type="project" value="UniProtKB-UniPathway"/>
</dbReference>
<keyword evidence="14" id="KW-1185">Reference proteome</keyword>
<dbReference type="InParanoid" id="G0QR53"/>
<dbReference type="SUPFAM" id="SSF53686">
    <property type="entry name" value="Tryptophan synthase beta subunit-like PLP-dependent enzymes"/>
    <property type="match status" value="1"/>
</dbReference>
<accession>G0QR53</accession>
<comment type="catalytic activity">
    <reaction evidence="1">
        <text>L-threonine = 2-oxobutanoate + NH4(+)</text>
        <dbReference type="Rhea" id="RHEA:22108"/>
        <dbReference type="ChEBI" id="CHEBI:16763"/>
        <dbReference type="ChEBI" id="CHEBI:28938"/>
        <dbReference type="ChEBI" id="CHEBI:57926"/>
        <dbReference type="EC" id="4.3.1.19"/>
    </reaction>
</comment>
<dbReference type="InterPro" id="IPR050147">
    <property type="entry name" value="Ser/Thr_Dehydratase"/>
</dbReference>
<keyword evidence="7" id="KW-0412">Isoleucine biosynthesis</keyword>
<evidence type="ECO:0000313" key="13">
    <source>
        <dbReference type="EMBL" id="EGR32305.1"/>
    </source>
</evidence>
<dbReference type="EMBL" id="GL983725">
    <property type="protein sequence ID" value="EGR32305.1"/>
    <property type="molecule type" value="Genomic_DNA"/>
</dbReference>
<dbReference type="InterPro" id="IPR045865">
    <property type="entry name" value="ACT-like_dom_sf"/>
</dbReference>
<organism evidence="13 14">
    <name type="scientific">Ichthyophthirius multifiliis</name>
    <name type="common">White spot disease agent</name>
    <name type="synonym">Ich</name>
    <dbReference type="NCBI Taxonomy" id="5932"/>
    <lineage>
        <taxon>Eukaryota</taxon>
        <taxon>Sar</taxon>
        <taxon>Alveolata</taxon>
        <taxon>Ciliophora</taxon>
        <taxon>Intramacronucleata</taxon>
        <taxon>Oligohymenophorea</taxon>
        <taxon>Hymenostomatida</taxon>
        <taxon>Ophryoglenina</taxon>
        <taxon>Ichthyophthirius</taxon>
    </lineage>
</organism>
<sequence length="436" mass="49575">MSQMSIIHNIHSKMKKESQIVQHTLLELSRKLSEKYEANIYLKREDNQHCRSFKIRGAFAYFSKLTEDQKSKDIDRHIYIFIYIILTYLYFIGIVTASDGNFALAVSYLCNQYKIKGYIFLPNVCQKQKIENIQQFGQEYVEIKLVNGGFYEDAVKYAKEFSQLNKISYLSSFDDQTMIDGNGTIALEVLQDLETDLDYCFVPVGGGGLAAGVSLVLSQLSPDTKCIGVEPDGASSMSKSLKEGQVVVLDSISRYCDGSSIRRVGDLPFKICKEKLSQVHVVQEGHISTTILFLYDIGIIAEPAGALSVAALDFFKDEIKGKNVVCILAGGNTELSRLDEFKEHSLLYEGLKYFFLINFPMRQGVLKEFIVKCLGPTDEICQLQFHKKPNRENGPALVTIEVRKKEEILKIQENMKKINLKYQIINEQRELYDLLF</sequence>
<dbReference type="PANTHER" id="PTHR48078:SF11">
    <property type="entry name" value="THREONINE DEHYDRATASE, MITOCHONDRIAL"/>
    <property type="match status" value="1"/>
</dbReference>
<dbReference type="UniPathway" id="UPA00047">
    <property type="reaction ID" value="UER00054"/>
</dbReference>
<evidence type="ECO:0000313" key="14">
    <source>
        <dbReference type="Proteomes" id="UP000008983"/>
    </source>
</evidence>
<keyword evidence="11" id="KW-0472">Membrane</keyword>
<evidence type="ECO:0000256" key="3">
    <source>
        <dbReference type="ARBA" id="ARBA00004810"/>
    </source>
</evidence>